<evidence type="ECO:0000313" key="1">
    <source>
        <dbReference type="EMBL" id="MFC7199572.1"/>
    </source>
</evidence>
<dbReference type="EMBL" id="JBHTAR010000011">
    <property type="protein sequence ID" value="MFC7199572.1"/>
    <property type="molecule type" value="Genomic_DNA"/>
</dbReference>
<dbReference type="Proteomes" id="UP001596447">
    <property type="component" value="Unassembled WGS sequence"/>
</dbReference>
<proteinExistence type="predicted"/>
<sequence>MTDDGSVSYPDVADAAEVSEGRVQLVFLNGETEMVDGQIFATWENDWKLWMDTGRGIIHAEPVSAPILTLPYTRKNDLIKFDYDGYENRKAGRIKRLKRYDL</sequence>
<dbReference type="RefSeq" id="WP_279529502.1">
    <property type="nucleotide sequence ID" value="NZ_CP122312.1"/>
</dbReference>
<keyword evidence="2" id="KW-1185">Reference proteome</keyword>
<name>A0ABD5Z309_9EURY</name>
<evidence type="ECO:0000313" key="2">
    <source>
        <dbReference type="Proteomes" id="UP001596447"/>
    </source>
</evidence>
<comment type="caution">
    <text evidence="1">The sequence shown here is derived from an EMBL/GenBank/DDBJ whole genome shotgun (WGS) entry which is preliminary data.</text>
</comment>
<organism evidence="1 2">
    <name type="scientific">Halospeciosus flavus</name>
    <dbReference type="NCBI Taxonomy" id="3032283"/>
    <lineage>
        <taxon>Archaea</taxon>
        <taxon>Methanobacteriati</taxon>
        <taxon>Methanobacteriota</taxon>
        <taxon>Stenosarchaea group</taxon>
        <taxon>Halobacteria</taxon>
        <taxon>Halobacteriales</taxon>
        <taxon>Halobacteriaceae</taxon>
        <taxon>Halospeciosus</taxon>
    </lineage>
</organism>
<gene>
    <name evidence="1" type="ORF">ACFQJ9_09135</name>
</gene>
<dbReference type="AlphaFoldDB" id="A0ABD5Z309"/>
<reference evidence="1 2" key="1">
    <citation type="journal article" date="2019" name="Int. J. Syst. Evol. Microbiol.">
        <title>The Global Catalogue of Microorganisms (GCM) 10K type strain sequencing project: providing services to taxonomists for standard genome sequencing and annotation.</title>
        <authorList>
            <consortium name="The Broad Institute Genomics Platform"/>
            <consortium name="The Broad Institute Genome Sequencing Center for Infectious Disease"/>
            <person name="Wu L."/>
            <person name="Ma J."/>
        </authorList>
    </citation>
    <scope>NUCLEOTIDE SEQUENCE [LARGE SCALE GENOMIC DNA]</scope>
    <source>
        <strain evidence="1 2">XZGYJ-43</strain>
    </source>
</reference>
<protein>
    <submittedName>
        <fullName evidence="1">Uncharacterized protein</fullName>
    </submittedName>
</protein>
<accession>A0ABD5Z309</accession>